<dbReference type="Gramene" id="OE9A066398T1">
    <property type="protein sequence ID" value="OE9A066398C1"/>
    <property type="gene ID" value="OE9A066398"/>
</dbReference>
<dbReference type="Proteomes" id="UP000594638">
    <property type="component" value="Unassembled WGS sequence"/>
</dbReference>
<evidence type="ECO:0000313" key="7">
    <source>
        <dbReference type="EMBL" id="CAA2983841.1"/>
    </source>
</evidence>
<dbReference type="GO" id="GO:0008970">
    <property type="term" value="F:phospholipase A1 activity"/>
    <property type="evidence" value="ECO:0007669"/>
    <property type="project" value="UniProtKB-UniRule"/>
</dbReference>
<name>A0A8S0RV24_OLEEU</name>
<dbReference type="InterPro" id="IPR002921">
    <property type="entry name" value="Fungal_lipase-type"/>
</dbReference>
<comment type="function">
    <text evidence="5">Acylhydrolase that catalyzes the hydrolysis of phospholipids at the sn-1 position.</text>
</comment>
<evidence type="ECO:0000313" key="8">
    <source>
        <dbReference type="Proteomes" id="UP000594638"/>
    </source>
</evidence>
<evidence type="ECO:0000256" key="1">
    <source>
        <dbReference type="ARBA" id="ARBA00010701"/>
    </source>
</evidence>
<dbReference type="InterPro" id="IPR029058">
    <property type="entry name" value="AB_hydrolase_fold"/>
</dbReference>
<dbReference type="PANTHER" id="PTHR31828">
    <property type="entry name" value="PHOSPHOLIPASE A1-IIGAMMA"/>
    <property type="match status" value="1"/>
</dbReference>
<sequence length="398" mass="44783">MMEGISHRWRLLSGQENWKNLLDPLDIDVRRYIIHYGEMVQATYDTFNSEKLSRYAGSSRYARRNLLARVGLEKGNPLKYEIVKYIYATSSISVPDAFIMKPLASEAWCTESNWMGYVGVSTDEGKVALGRRDILIAWRGTVQPIEWVKDFDFPLVPATKILGKISGVANVHSGVLSIYTSTDKQSKYNKTSAQDQVLSEVRRQVDRFKNEEMSITVAGHSLGAALSTLCAADIVANGYNRPSEQPNNPCLVTAFKFGSPKVGDSNFKEILHSMNKLHILNVRNAADLVPLYPPVGYTKIGIELLVDSRTSPFLKYPGDVVSWHILEPGYLHSVAGTKGSEGGFHLEVNRDISLVNKRSDALKDQYSVPTFWWCQQNKGMVQQENGHWELHDHEKDDN</sequence>
<dbReference type="SUPFAM" id="SSF53474">
    <property type="entry name" value="alpha/beta-Hydrolases"/>
    <property type="match status" value="1"/>
</dbReference>
<evidence type="ECO:0000256" key="3">
    <source>
        <dbReference type="ARBA" id="ARBA00022963"/>
    </source>
</evidence>
<dbReference type="PANTHER" id="PTHR31828:SF1">
    <property type="entry name" value="PHOSPHOLIPASE A1-IIGAMMA"/>
    <property type="match status" value="1"/>
</dbReference>
<evidence type="ECO:0000256" key="4">
    <source>
        <dbReference type="ARBA" id="ARBA00023098"/>
    </source>
</evidence>
<reference evidence="7 8" key="1">
    <citation type="submission" date="2019-12" db="EMBL/GenBank/DDBJ databases">
        <authorList>
            <person name="Alioto T."/>
            <person name="Alioto T."/>
            <person name="Gomez Garrido J."/>
        </authorList>
    </citation>
    <scope>NUCLEOTIDE SEQUENCE [LARGE SCALE GENOMIC DNA]</scope>
</reference>
<evidence type="ECO:0000256" key="5">
    <source>
        <dbReference type="RuleBase" id="RU367093"/>
    </source>
</evidence>
<keyword evidence="4 5" id="KW-0443">Lipid metabolism</keyword>
<organism evidence="7 8">
    <name type="scientific">Olea europaea subsp. europaea</name>
    <dbReference type="NCBI Taxonomy" id="158383"/>
    <lineage>
        <taxon>Eukaryota</taxon>
        <taxon>Viridiplantae</taxon>
        <taxon>Streptophyta</taxon>
        <taxon>Embryophyta</taxon>
        <taxon>Tracheophyta</taxon>
        <taxon>Spermatophyta</taxon>
        <taxon>Magnoliopsida</taxon>
        <taxon>eudicotyledons</taxon>
        <taxon>Gunneridae</taxon>
        <taxon>Pentapetalae</taxon>
        <taxon>asterids</taxon>
        <taxon>lamiids</taxon>
        <taxon>Lamiales</taxon>
        <taxon>Oleaceae</taxon>
        <taxon>Oleeae</taxon>
        <taxon>Olea</taxon>
    </lineage>
</organism>
<proteinExistence type="inferred from homology"/>
<dbReference type="CDD" id="cd00519">
    <property type="entry name" value="Lipase_3"/>
    <property type="match status" value="1"/>
</dbReference>
<evidence type="ECO:0000256" key="2">
    <source>
        <dbReference type="ARBA" id="ARBA00022801"/>
    </source>
</evidence>
<dbReference type="AlphaFoldDB" id="A0A8S0RV24"/>
<protein>
    <recommendedName>
        <fullName evidence="5">Phospholipase A1</fullName>
        <ecNumber evidence="5">3.1.1.-</ecNumber>
    </recommendedName>
</protein>
<accession>A0A8S0RV24</accession>
<dbReference type="GO" id="GO:0005737">
    <property type="term" value="C:cytoplasm"/>
    <property type="evidence" value="ECO:0007669"/>
    <property type="project" value="UniProtKB-ARBA"/>
</dbReference>
<comment type="similarity">
    <text evidence="1 5">Belongs to the AB hydrolase superfamily. Lipase family.</text>
</comment>
<keyword evidence="3 5" id="KW-0442">Lipid degradation</keyword>
<dbReference type="InterPro" id="IPR033556">
    <property type="entry name" value="PLA"/>
</dbReference>
<comment type="caution">
    <text evidence="7">The sequence shown here is derived from an EMBL/GenBank/DDBJ whole genome shotgun (WGS) entry which is preliminary data.</text>
</comment>
<gene>
    <name evidence="7" type="ORF">OLEA9_A066398</name>
</gene>
<dbReference type="OrthoDB" id="438440at2759"/>
<keyword evidence="2 5" id="KW-0378">Hydrolase</keyword>
<evidence type="ECO:0000259" key="6">
    <source>
        <dbReference type="Pfam" id="PF01764"/>
    </source>
</evidence>
<dbReference type="EMBL" id="CACTIH010003745">
    <property type="protein sequence ID" value="CAA2983841.1"/>
    <property type="molecule type" value="Genomic_DNA"/>
</dbReference>
<feature type="domain" description="Fungal lipase-type" evidence="6">
    <location>
        <begin position="136"/>
        <end position="295"/>
    </location>
</feature>
<dbReference type="FunFam" id="3.40.50.1820:FF:000065">
    <property type="entry name" value="Phospholipase A1-II 3"/>
    <property type="match status" value="1"/>
</dbReference>
<keyword evidence="8" id="KW-1185">Reference proteome</keyword>
<dbReference type="Gene3D" id="3.40.50.1820">
    <property type="entry name" value="alpha/beta hydrolase"/>
    <property type="match status" value="1"/>
</dbReference>
<dbReference type="GO" id="GO:0016042">
    <property type="term" value="P:lipid catabolic process"/>
    <property type="evidence" value="ECO:0007669"/>
    <property type="project" value="UniProtKB-UniRule"/>
</dbReference>
<dbReference type="EC" id="3.1.1.-" evidence="5"/>
<dbReference type="Pfam" id="PF01764">
    <property type="entry name" value="Lipase_3"/>
    <property type="match status" value="1"/>
</dbReference>